<evidence type="ECO:0000313" key="4">
    <source>
        <dbReference type="Proteomes" id="UP000195877"/>
    </source>
</evidence>
<evidence type="ECO:0000313" key="5">
    <source>
        <dbReference type="Proteomes" id="UP000195953"/>
    </source>
</evidence>
<evidence type="ECO:0000313" key="2">
    <source>
        <dbReference type="EMBL" id="SMQ98589.1"/>
    </source>
</evidence>
<reference evidence="3 5" key="2">
    <citation type="submission" date="2017-05" db="EMBL/GenBank/DDBJ databases">
        <authorList>
            <person name="Song R."/>
            <person name="Chenine A.L."/>
            <person name="Ruprecht R.M."/>
        </authorList>
    </citation>
    <scope>NUCLEOTIDE SEQUENCE [LARGE SCALE GENOMIC DNA]</scope>
    <source>
        <strain evidence="3">PD5205</strain>
    </source>
</reference>
<gene>
    <name evidence="3" type="ORF">PD5205_02656</name>
    <name evidence="2" type="ORF">PD885_01338</name>
</gene>
<keyword evidence="4" id="KW-1185">Reference proteome</keyword>
<feature type="region of interest" description="Disordered" evidence="1">
    <location>
        <begin position="40"/>
        <end position="102"/>
    </location>
</feature>
<sequence>MYAWYMPIPSTGRARLAMSAVIFWPLLPLMTARTSHRACARTSPALSRQSTRSTATSDLSTAIEAGTAMRSSKDVSAVSAAHQRPHKPGQQCAAFPQSEDMP</sequence>
<name>A0A1Y6HL94_9XANT</name>
<dbReference type="EMBL" id="LT853882">
    <property type="protein sequence ID" value="SMQ98589.1"/>
    <property type="molecule type" value="Genomic_DNA"/>
</dbReference>
<proteinExistence type="predicted"/>
<dbReference type="AlphaFoldDB" id="A0A1Y6HL94"/>
<reference evidence="2 4" key="1">
    <citation type="submission" date="2017-05" db="EMBL/GenBank/DDBJ databases">
        <authorList>
            <person name="Blom J."/>
        </authorList>
    </citation>
    <scope>NUCLEOTIDE SEQUENCE [LARGE SCALE GENOMIC DNA]</scope>
    <source>
        <strain evidence="2">PD885</strain>
    </source>
</reference>
<dbReference type="Proteomes" id="UP000195953">
    <property type="component" value="Chromosome 1"/>
</dbReference>
<organism evidence="3 5">
    <name type="scientific">Xanthomonas fragariae</name>
    <dbReference type="NCBI Taxonomy" id="48664"/>
    <lineage>
        <taxon>Bacteria</taxon>
        <taxon>Pseudomonadati</taxon>
        <taxon>Pseudomonadota</taxon>
        <taxon>Gammaproteobacteria</taxon>
        <taxon>Lysobacterales</taxon>
        <taxon>Lysobacteraceae</taxon>
        <taxon>Xanthomonas</taxon>
    </lineage>
</organism>
<dbReference type="Proteomes" id="UP000195877">
    <property type="component" value="Chromosome 1"/>
</dbReference>
<feature type="compositionally biased region" description="Polar residues" evidence="1">
    <location>
        <begin position="44"/>
        <end position="60"/>
    </location>
</feature>
<dbReference type="EMBL" id="LT853885">
    <property type="protein sequence ID" value="SMR03946.1"/>
    <property type="molecule type" value="Genomic_DNA"/>
</dbReference>
<accession>A0A1Y6HL94</accession>
<evidence type="ECO:0000256" key="1">
    <source>
        <dbReference type="SAM" id="MobiDB-lite"/>
    </source>
</evidence>
<evidence type="ECO:0000313" key="3">
    <source>
        <dbReference type="EMBL" id="SMR03946.1"/>
    </source>
</evidence>
<protein>
    <submittedName>
        <fullName evidence="3">Uncharacterized protein</fullName>
    </submittedName>
</protein>